<proteinExistence type="predicted"/>
<accession>A0A2W4W945</accession>
<gene>
    <name evidence="3" type="ORF">DCF17_10375</name>
</gene>
<feature type="transmembrane region" description="Helical" evidence="2">
    <location>
        <begin position="42"/>
        <end position="62"/>
    </location>
</feature>
<reference evidence="4" key="1">
    <citation type="submission" date="2018-04" db="EMBL/GenBank/DDBJ databases">
        <authorList>
            <person name="Cornet L."/>
        </authorList>
    </citation>
    <scope>NUCLEOTIDE SEQUENCE [LARGE SCALE GENOMIC DNA]</scope>
</reference>
<feature type="transmembrane region" description="Helical" evidence="2">
    <location>
        <begin position="213"/>
        <end position="229"/>
    </location>
</feature>
<keyword evidence="2" id="KW-1133">Transmembrane helix</keyword>
<keyword evidence="2" id="KW-0812">Transmembrane</keyword>
<dbReference type="AlphaFoldDB" id="A0A2W4W945"/>
<feature type="transmembrane region" description="Helical" evidence="2">
    <location>
        <begin position="241"/>
        <end position="267"/>
    </location>
</feature>
<comment type="caution">
    <text evidence="3">The sequence shown here is derived from an EMBL/GenBank/DDBJ whole genome shotgun (WGS) entry which is preliminary data.</text>
</comment>
<feature type="transmembrane region" description="Helical" evidence="2">
    <location>
        <begin position="142"/>
        <end position="162"/>
    </location>
</feature>
<reference evidence="3 4" key="2">
    <citation type="submission" date="2018-06" db="EMBL/GenBank/DDBJ databases">
        <title>Metagenomic assembly of (sub)arctic Cyanobacteria and their associated microbiome from non-axenic cultures.</title>
        <authorList>
            <person name="Baurain D."/>
        </authorList>
    </citation>
    <scope>NUCLEOTIDE SEQUENCE [LARGE SCALE GENOMIC DNA]</scope>
    <source>
        <strain evidence="3">ULC041bin1</strain>
    </source>
</reference>
<evidence type="ECO:0000313" key="4">
    <source>
        <dbReference type="Proteomes" id="UP000249081"/>
    </source>
</evidence>
<keyword evidence="2" id="KW-0472">Membrane</keyword>
<dbReference type="EMBL" id="QBMN01000061">
    <property type="protein sequence ID" value="PZO41654.1"/>
    <property type="molecule type" value="Genomic_DNA"/>
</dbReference>
<evidence type="ECO:0000256" key="2">
    <source>
        <dbReference type="SAM" id="Phobius"/>
    </source>
</evidence>
<evidence type="ECO:0000313" key="3">
    <source>
        <dbReference type="EMBL" id="PZO41654.1"/>
    </source>
</evidence>
<feature type="region of interest" description="Disordered" evidence="1">
    <location>
        <begin position="281"/>
        <end position="305"/>
    </location>
</feature>
<feature type="transmembrane region" description="Helical" evidence="2">
    <location>
        <begin position="182"/>
        <end position="201"/>
    </location>
</feature>
<dbReference type="Proteomes" id="UP000249081">
    <property type="component" value="Unassembled WGS sequence"/>
</dbReference>
<organism evidence="3 4">
    <name type="scientific">Shackletoniella antarctica</name>
    <dbReference type="NCBI Taxonomy" id="268115"/>
    <lineage>
        <taxon>Bacteria</taxon>
        <taxon>Bacillati</taxon>
        <taxon>Cyanobacteriota</taxon>
        <taxon>Cyanophyceae</taxon>
        <taxon>Oculatellales</taxon>
        <taxon>Oculatellaceae</taxon>
        <taxon>Shackletoniella</taxon>
    </lineage>
</organism>
<name>A0A2W4W945_9CYAN</name>
<sequence length="305" mass="32623">MAKRFLHHLSPALWARSLAVYGSGRLWQEVGYQAGRSRWAEVGAAIAFLWLLGCLGLSFVLLQLNQTHALSLAIVGPARELQSILAIADPVANNSPPSLWGLGIVGLGAWLCLVGGTQKLVQLVATVYSSGTSQPADWRSRLLPWGLTGLGLGITGLVFAVMDRGASVAQTGLAQGMGLLGRWVLALGIIALGVGLGYRLIPRRWTPGQPLWPGVRIVLIFGLGLLGLREWGVSWLARQDLAYALLPVLGLNLLILYGLILLVPVGAQINVSTLRHRGLPSRPWGAPAAAPPPPSFDSFKIKRRD</sequence>
<protein>
    <submittedName>
        <fullName evidence="3">Uncharacterized protein</fullName>
    </submittedName>
</protein>
<evidence type="ECO:0000256" key="1">
    <source>
        <dbReference type="SAM" id="MobiDB-lite"/>
    </source>
</evidence>
<feature type="transmembrane region" description="Helical" evidence="2">
    <location>
        <begin position="99"/>
        <end position="121"/>
    </location>
</feature>